<dbReference type="Gene3D" id="1.10.1200.10">
    <property type="entry name" value="ACP-like"/>
    <property type="match status" value="1"/>
</dbReference>
<evidence type="ECO:0000313" key="4">
    <source>
        <dbReference type="EMBL" id="MEE6260938.1"/>
    </source>
</evidence>
<evidence type="ECO:0000313" key="5">
    <source>
        <dbReference type="Proteomes" id="UP001332243"/>
    </source>
</evidence>
<gene>
    <name evidence="4" type="ORF">V1633_20850</name>
</gene>
<dbReference type="EMBL" id="JAZGQK010000017">
    <property type="protein sequence ID" value="MEE6260938.1"/>
    <property type="molecule type" value="Genomic_DNA"/>
</dbReference>
<proteinExistence type="predicted"/>
<dbReference type="InterPro" id="IPR036736">
    <property type="entry name" value="ACP-like_sf"/>
</dbReference>
<organism evidence="4 5">
    <name type="scientific">Plantactinospora sonchi</name>
    <dbReference type="NCBI Taxonomy" id="1544735"/>
    <lineage>
        <taxon>Bacteria</taxon>
        <taxon>Bacillati</taxon>
        <taxon>Actinomycetota</taxon>
        <taxon>Actinomycetes</taxon>
        <taxon>Micromonosporales</taxon>
        <taxon>Micromonosporaceae</taxon>
        <taxon>Plantactinospora</taxon>
    </lineage>
</organism>
<reference evidence="4 5" key="1">
    <citation type="submission" date="2024-01" db="EMBL/GenBank/DDBJ databases">
        <title>Genome insights into Plantactinospora sonchi sp. nov.</title>
        <authorList>
            <person name="Wang L."/>
        </authorList>
    </citation>
    <scope>NUCLEOTIDE SEQUENCE [LARGE SCALE GENOMIC DNA]</scope>
    <source>
        <strain evidence="4 5">NEAU-QY2</strain>
    </source>
</reference>
<dbReference type="Gene3D" id="3.30.300.30">
    <property type="match status" value="1"/>
</dbReference>
<dbReference type="SUPFAM" id="SSF47336">
    <property type="entry name" value="ACP-like"/>
    <property type="match status" value="1"/>
</dbReference>
<keyword evidence="1" id="KW-0596">Phosphopantetheine</keyword>
<accession>A0ABU7RWQ0</accession>
<evidence type="ECO:0000259" key="3">
    <source>
        <dbReference type="PROSITE" id="PS50075"/>
    </source>
</evidence>
<dbReference type="RefSeq" id="WP_331216047.1">
    <property type="nucleotide sequence ID" value="NZ_JAZGQK010000017.1"/>
</dbReference>
<evidence type="ECO:0000256" key="1">
    <source>
        <dbReference type="ARBA" id="ARBA00022450"/>
    </source>
</evidence>
<dbReference type="Pfam" id="PF00550">
    <property type="entry name" value="PP-binding"/>
    <property type="match status" value="1"/>
</dbReference>
<dbReference type="InterPro" id="IPR045851">
    <property type="entry name" value="AMP-bd_C_sf"/>
</dbReference>
<dbReference type="PANTHER" id="PTHR45527:SF1">
    <property type="entry name" value="FATTY ACID SYNTHASE"/>
    <property type="match status" value="1"/>
</dbReference>
<keyword evidence="2" id="KW-0597">Phosphoprotein</keyword>
<name>A0ABU7RWQ0_9ACTN</name>
<dbReference type="PANTHER" id="PTHR45527">
    <property type="entry name" value="NONRIBOSOMAL PEPTIDE SYNTHETASE"/>
    <property type="match status" value="1"/>
</dbReference>
<protein>
    <submittedName>
        <fullName evidence="4">Phosphopantetheine-binding protein</fullName>
    </submittedName>
</protein>
<dbReference type="PROSITE" id="PS50075">
    <property type="entry name" value="CARRIER"/>
    <property type="match status" value="1"/>
</dbReference>
<sequence length="170" mass="18391">MSEFKAVESLLDGHPDVAEFAVFRTGTRSVAAVTPVLHCNAVDIRDDLWESVPAEELPDLVVVLPELPRDAEGRVLAERIDAGTLEDSGACGFTPPREPTEIALAEIWSEVLGRRRVAADDNFLDLGGDSMTATLLLDSTNERFGVSLSFDELLSLPSLRAVAEVVDKQS</sequence>
<comment type="caution">
    <text evidence="4">The sequence shown here is derived from an EMBL/GenBank/DDBJ whole genome shotgun (WGS) entry which is preliminary data.</text>
</comment>
<feature type="domain" description="Carrier" evidence="3">
    <location>
        <begin position="95"/>
        <end position="170"/>
    </location>
</feature>
<keyword evidence="5" id="KW-1185">Reference proteome</keyword>
<dbReference type="SUPFAM" id="SSF56801">
    <property type="entry name" value="Acetyl-CoA synthetase-like"/>
    <property type="match status" value="1"/>
</dbReference>
<dbReference type="SMART" id="SM00823">
    <property type="entry name" value="PKS_PP"/>
    <property type="match status" value="1"/>
</dbReference>
<dbReference type="Proteomes" id="UP001332243">
    <property type="component" value="Unassembled WGS sequence"/>
</dbReference>
<dbReference type="InterPro" id="IPR009081">
    <property type="entry name" value="PP-bd_ACP"/>
</dbReference>
<evidence type="ECO:0000256" key="2">
    <source>
        <dbReference type="ARBA" id="ARBA00022553"/>
    </source>
</evidence>
<dbReference type="InterPro" id="IPR020806">
    <property type="entry name" value="PKS_PP-bd"/>
</dbReference>